<dbReference type="PANTHER" id="PTHR46411:SF3">
    <property type="entry name" value="AAA+ ATPASE DOMAIN-CONTAINING PROTEIN"/>
    <property type="match status" value="1"/>
</dbReference>
<evidence type="ECO:0000259" key="1">
    <source>
        <dbReference type="SMART" id="SM00382"/>
    </source>
</evidence>
<dbReference type="InterPro" id="IPR054472">
    <property type="entry name" value="WHD"/>
</dbReference>
<dbReference type="Pfam" id="PF00004">
    <property type="entry name" value="AAA"/>
    <property type="match status" value="1"/>
</dbReference>
<protein>
    <submittedName>
        <fullName evidence="2">ATP-binding protein</fullName>
    </submittedName>
</protein>
<dbReference type="Pfam" id="PF22977">
    <property type="entry name" value="WHD"/>
    <property type="match status" value="1"/>
</dbReference>
<dbReference type="PANTHER" id="PTHR46411">
    <property type="entry name" value="FAMILY ATPASE, PUTATIVE-RELATED"/>
    <property type="match status" value="1"/>
</dbReference>
<proteinExistence type="predicted"/>
<dbReference type="CDD" id="cd19481">
    <property type="entry name" value="RecA-like_protease"/>
    <property type="match status" value="1"/>
</dbReference>
<keyword evidence="2" id="KW-0067">ATP-binding</keyword>
<sequence length="706" mass="78472">MAFTEAGSTQKSGNSCLNFDSADQINWQQANLQYFLGALTLIKHKINRLIALQNGAEAFSEPASVDLMAIADQMQVPPALESLYQKLSLSPFEANILLLCAGRVVHPDFPNLFALAHQNAEQTYPTFQLALKIFPDSHWQALTPNAPLRRWQLVQLAPGEDIAQARLQIDESILHYLLGESYRDALLQEVIEPFTLPSAARTLQPSHQAIADQMAALFSAGATAKVQLCGAELEQKWAIAAAVSQHLNQPLYVLSDQAIPQQLSDLKGFIRRWQRWVTLSPSILFIDADQQTLPVEGSASVSLLDRLVQTLDAPLILSTYQRRYVPQCALVSFDVLRLGYQEQLALWQTALGSATPELKGQLHRVVSQFNLSPATIAAAGISVQAEPVESSADQGAMKDIPLADRLWQFCRLQARPQLDNLAQRIDTTATWDDLVLPEREKSVLQAIATQVQQRARVYQEWGFANKSQRGLGISVLFAGQSGTGKTMAAEVLAKQFELDLFRVDLSTVVSKYIGETEKNLRRIFDAAEAGGAVLLFDEADALFGKRTEAKDSHDRHANVEVSYLLQRMESYQGLAILTTNFKKSLDQAFIRRIRFIVDFPFPDREARTEIWRRIFPPQTPTQGLKPDKLGNLSVAGGNIRTIALNAAFLAAAAGEPVQMSHLLQATQQEYFKLERTLTSAETSGWLTKEQESTHSFKFSSSWSKLK</sequence>
<evidence type="ECO:0000313" key="2">
    <source>
        <dbReference type="EMBL" id="MFE4108009.1"/>
    </source>
</evidence>
<keyword evidence="2" id="KW-0547">Nucleotide-binding</keyword>
<feature type="domain" description="AAA+ ATPase" evidence="1">
    <location>
        <begin position="471"/>
        <end position="603"/>
    </location>
</feature>
<dbReference type="Gene3D" id="3.40.50.300">
    <property type="entry name" value="P-loop containing nucleotide triphosphate hydrolases"/>
    <property type="match status" value="1"/>
</dbReference>
<gene>
    <name evidence="2" type="ORF">ACFVKH_17120</name>
</gene>
<name>A0ABW6IKZ2_9CYAN</name>
<dbReference type="RefSeq" id="WP_377967306.1">
    <property type="nucleotide sequence ID" value="NZ_JBHZOL010000097.1"/>
</dbReference>
<accession>A0ABW6IKZ2</accession>
<dbReference type="InterPro" id="IPR003959">
    <property type="entry name" value="ATPase_AAA_core"/>
</dbReference>
<dbReference type="Proteomes" id="UP001600165">
    <property type="component" value="Unassembled WGS sequence"/>
</dbReference>
<reference evidence="2 3" key="1">
    <citation type="submission" date="2024-10" db="EMBL/GenBank/DDBJ databases">
        <authorList>
            <person name="Ratan Roy A."/>
            <person name="Morales Sandoval P.H."/>
            <person name="De Los Santos Villalobos S."/>
            <person name="Chakraborty S."/>
            <person name="Mukherjee J."/>
        </authorList>
    </citation>
    <scope>NUCLEOTIDE SEQUENCE [LARGE SCALE GENOMIC DNA]</scope>
    <source>
        <strain evidence="2 3">S1</strain>
    </source>
</reference>
<dbReference type="EMBL" id="JBHZOL010000097">
    <property type="protein sequence ID" value="MFE4108009.1"/>
    <property type="molecule type" value="Genomic_DNA"/>
</dbReference>
<keyword evidence="3" id="KW-1185">Reference proteome</keyword>
<dbReference type="SUPFAM" id="SSF52540">
    <property type="entry name" value="P-loop containing nucleoside triphosphate hydrolases"/>
    <property type="match status" value="1"/>
</dbReference>
<dbReference type="InterPro" id="IPR027417">
    <property type="entry name" value="P-loop_NTPase"/>
</dbReference>
<comment type="caution">
    <text evidence="2">The sequence shown here is derived from an EMBL/GenBank/DDBJ whole genome shotgun (WGS) entry which is preliminary data.</text>
</comment>
<dbReference type="SMART" id="SM00382">
    <property type="entry name" value="AAA"/>
    <property type="match status" value="1"/>
</dbReference>
<organism evidence="2 3">
    <name type="scientific">Almyronema epifaneia S1</name>
    <dbReference type="NCBI Taxonomy" id="2991925"/>
    <lineage>
        <taxon>Bacteria</taxon>
        <taxon>Bacillati</taxon>
        <taxon>Cyanobacteriota</taxon>
        <taxon>Cyanophyceae</taxon>
        <taxon>Nodosilineales</taxon>
        <taxon>Nodosilineaceae</taxon>
        <taxon>Almyronema</taxon>
        <taxon>Almyronema epifaneia</taxon>
    </lineage>
</organism>
<dbReference type="InterPro" id="IPR003593">
    <property type="entry name" value="AAA+_ATPase"/>
</dbReference>
<evidence type="ECO:0000313" key="3">
    <source>
        <dbReference type="Proteomes" id="UP001600165"/>
    </source>
</evidence>
<dbReference type="GO" id="GO:0005524">
    <property type="term" value="F:ATP binding"/>
    <property type="evidence" value="ECO:0007669"/>
    <property type="project" value="UniProtKB-KW"/>
</dbReference>